<keyword evidence="1" id="KW-0808">Transferase</keyword>
<dbReference type="AlphaFoldDB" id="A0A6J6DIA9"/>
<sequence length="147" mass="17492">MSLHIRPIAQKDKTRWLELFKEYIDFYKAELSHEQYELTWQRINSEYNMHGLLAEKDGQIIGLAHYIFRPDTWEIEDFCYLEDLYVDPKSRQKGVGRALIKAVEDIAVAKGSKRLYWTTAPDNEVARRLYDKVAITDKVQYKIYLNQ</sequence>
<gene>
    <name evidence="4" type="ORF">UFOPK1599_00679</name>
    <name evidence="5" type="ORF">UFOPK2139_00397</name>
    <name evidence="6" type="ORF">UFOPK3883_00481</name>
    <name evidence="7" type="ORF">UFOPK4420_00509</name>
</gene>
<accession>A0A6J6DIA9</accession>
<dbReference type="SUPFAM" id="SSF55729">
    <property type="entry name" value="Acyl-CoA N-acyltransferases (Nat)"/>
    <property type="match status" value="1"/>
</dbReference>
<dbReference type="EMBL" id="CAFBRU010000045">
    <property type="protein sequence ID" value="CAB5111380.1"/>
    <property type="molecule type" value="Genomic_DNA"/>
</dbReference>
<dbReference type="PROSITE" id="PS51186">
    <property type="entry name" value="GNAT"/>
    <property type="match status" value="1"/>
</dbReference>
<evidence type="ECO:0000313" key="5">
    <source>
        <dbReference type="EMBL" id="CAB4633760.1"/>
    </source>
</evidence>
<keyword evidence="2" id="KW-0012">Acyltransferase</keyword>
<dbReference type="EMBL" id="CAEZTE010000029">
    <property type="protein sequence ID" value="CAB4562954.1"/>
    <property type="molecule type" value="Genomic_DNA"/>
</dbReference>
<evidence type="ECO:0000259" key="3">
    <source>
        <dbReference type="PROSITE" id="PS51186"/>
    </source>
</evidence>
<dbReference type="InterPro" id="IPR016181">
    <property type="entry name" value="Acyl_CoA_acyltransferase"/>
</dbReference>
<dbReference type="GO" id="GO:0008080">
    <property type="term" value="F:N-acetyltransferase activity"/>
    <property type="evidence" value="ECO:0007669"/>
    <property type="project" value="TreeGrafter"/>
</dbReference>
<dbReference type="InterPro" id="IPR000182">
    <property type="entry name" value="GNAT_dom"/>
</dbReference>
<dbReference type="PANTHER" id="PTHR10545:SF42">
    <property type="entry name" value="ACETYLTRANSFERASE"/>
    <property type="match status" value="1"/>
</dbReference>
<organism evidence="4">
    <name type="scientific">freshwater metagenome</name>
    <dbReference type="NCBI Taxonomy" id="449393"/>
    <lineage>
        <taxon>unclassified sequences</taxon>
        <taxon>metagenomes</taxon>
        <taxon>ecological metagenomes</taxon>
    </lineage>
</organism>
<evidence type="ECO:0000256" key="1">
    <source>
        <dbReference type="ARBA" id="ARBA00022679"/>
    </source>
</evidence>
<dbReference type="PANTHER" id="PTHR10545">
    <property type="entry name" value="DIAMINE N-ACETYLTRANSFERASE"/>
    <property type="match status" value="1"/>
</dbReference>
<evidence type="ECO:0000313" key="6">
    <source>
        <dbReference type="EMBL" id="CAB4963562.1"/>
    </source>
</evidence>
<name>A0A6J6DIA9_9ZZZZ</name>
<evidence type="ECO:0000313" key="7">
    <source>
        <dbReference type="EMBL" id="CAB5111380.1"/>
    </source>
</evidence>
<protein>
    <submittedName>
        <fullName evidence="4">Unannotated protein</fullName>
    </submittedName>
</protein>
<feature type="domain" description="N-acetyltransferase" evidence="3">
    <location>
        <begin position="3"/>
        <end position="147"/>
    </location>
</feature>
<evidence type="ECO:0000256" key="2">
    <source>
        <dbReference type="ARBA" id="ARBA00023315"/>
    </source>
</evidence>
<proteinExistence type="predicted"/>
<dbReference type="InterPro" id="IPR051016">
    <property type="entry name" value="Diverse_Substrate_AcTransf"/>
</dbReference>
<dbReference type="Pfam" id="PF00583">
    <property type="entry name" value="Acetyltransf_1"/>
    <property type="match status" value="1"/>
</dbReference>
<dbReference type="EMBL" id="CAEZVR010000069">
    <property type="protein sequence ID" value="CAB4633760.1"/>
    <property type="molecule type" value="Genomic_DNA"/>
</dbReference>
<evidence type="ECO:0000313" key="4">
    <source>
        <dbReference type="EMBL" id="CAB4562954.1"/>
    </source>
</evidence>
<reference evidence="4" key="1">
    <citation type="submission" date="2020-05" db="EMBL/GenBank/DDBJ databases">
        <authorList>
            <person name="Chiriac C."/>
            <person name="Salcher M."/>
            <person name="Ghai R."/>
            <person name="Kavagutti S V."/>
        </authorList>
    </citation>
    <scope>NUCLEOTIDE SEQUENCE</scope>
</reference>
<dbReference type="Gene3D" id="3.40.630.30">
    <property type="match status" value="1"/>
</dbReference>
<dbReference type="EMBL" id="CAFBNV010000026">
    <property type="protein sequence ID" value="CAB4963562.1"/>
    <property type="molecule type" value="Genomic_DNA"/>
</dbReference>
<dbReference type="CDD" id="cd04301">
    <property type="entry name" value="NAT_SF"/>
    <property type="match status" value="1"/>
</dbReference>